<dbReference type="Gene3D" id="2.60.40.10">
    <property type="entry name" value="Immunoglobulins"/>
    <property type="match status" value="1"/>
</dbReference>
<dbReference type="SUPFAM" id="SSF52833">
    <property type="entry name" value="Thioredoxin-like"/>
    <property type="match status" value="1"/>
</dbReference>
<dbReference type="Proteomes" id="UP000271125">
    <property type="component" value="Unassembled WGS sequence"/>
</dbReference>
<organism evidence="1 2">
    <name type="scientific">candidate division TA06 bacterium</name>
    <dbReference type="NCBI Taxonomy" id="2250710"/>
    <lineage>
        <taxon>Bacteria</taxon>
        <taxon>Bacteria division TA06</taxon>
    </lineage>
</organism>
<protein>
    <recommendedName>
        <fullName evidence="3">Secretion system C-terminal sorting domain-containing protein</fullName>
    </recommendedName>
</protein>
<dbReference type="NCBIfam" id="TIGR04183">
    <property type="entry name" value="Por_Secre_tail"/>
    <property type="match status" value="1"/>
</dbReference>
<feature type="non-terminal residue" evidence="1">
    <location>
        <position position="1"/>
    </location>
</feature>
<proteinExistence type="predicted"/>
<evidence type="ECO:0008006" key="3">
    <source>
        <dbReference type="Google" id="ProtNLM"/>
    </source>
</evidence>
<dbReference type="AlphaFoldDB" id="A0A660SH52"/>
<dbReference type="EMBL" id="QNBD01000190">
    <property type="protein sequence ID" value="RKX69466.1"/>
    <property type="molecule type" value="Genomic_DNA"/>
</dbReference>
<comment type="caution">
    <text evidence="1">The sequence shown here is derived from an EMBL/GenBank/DDBJ whole genome shotgun (WGS) entry which is preliminary data.</text>
</comment>
<dbReference type="InterPro" id="IPR013783">
    <property type="entry name" value="Ig-like_fold"/>
</dbReference>
<evidence type="ECO:0000313" key="1">
    <source>
        <dbReference type="EMBL" id="RKX69466.1"/>
    </source>
</evidence>
<reference evidence="1 2" key="1">
    <citation type="submission" date="2018-06" db="EMBL/GenBank/DDBJ databases">
        <title>Extensive metabolic versatility and redundancy in microbially diverse, dynamic hydrothermal sediments.</title>
        <authorList>
            <person name="Dombrowski N."/>
            <person name="Teske A."/>
            <person name="Baker B.J."/>
        </authorList>
    </citation>
    <scope>NUCLEOTIDE SEQUENCE [LARGE SCALE GENOMIC DNA]</scope>
    <source>
        <strain evidence="1">B10_G13</strain>
    </source>
</reference>
<dbReference type="InterPro" id="IPR036249">
    <property type="entry name" value="Thioredoxin-like_sf"/>
</dbReference>
<gene>
    <name evidence="1" type="ORF">DRP43_04370</name>
</gene>
<dbReference type="InterPro" id="IPR026444">
    <property type="entry name" value="Secre_tail"/>
</dbReference>
<dbReference type="Gene3D" id="3.40.30.10">
    <property type="entry name" value="Glutaredoxin"/>
    <property type="match status" value="1"/>
</dbReference>
<evidence type="ECO:0000313" key="2">
    <source>
        <dbReference type="Proteomes" id="UP000271125"/>
    </source>
</evidence>
<accession>A0A660SH52</accession>
<sequence>KFYLLLAFFLVAGLLFSGTVETVIFPSSTVSNAKGITLYQLKSLSSRAGNDTIYYDDGIDASHWYGADYWGVKFTPVQPCSVKTALIHITTANSANCSVSIHSDNGGSPGTADETVNFTAQEGWNAIDFISIHYYTGDFWLTSNIPTSSAGPFVSGDADGVGRSYYSGDGSSWTQFTSTDFFIRAVGDYDHYNHDAKTVSIAPAGYVQPAVSFNPTAIVMNNGLQDDTFSVICNIGTSYCDTVNLGNIASGVVDTVTFAAFTPDSGYAAEMTVYTTLQGDQNTANDTLSEWLYAYWYPKQAVMLQDFTYTTCQYCPYAARAIDQLKGETGDSLTVAEHHVWSTSDPFRIAENDVISDWYGVGGAPTVIFDGVETIIGGWNGVYSEYRTSFDNRKVIPSPVEIANSGSSVGADQLQLITDVINHGNIPTSWDLRLKYILTETDIPYSWETEDTIYWAVRKVQPSTDGISFTSEIVDTQNFSIDASWDINNCYISVYVQEQNSKEVIQAKSIRVIDYMGIVSKTFDKKFETGNIEVNYFTKTLKVSIANINNYELNIYDIGGRSIYSSTLKDKETVIKLNNLIGRNGVYFAQIANNEGKAWAIKKFVLLK</sequence>
<name>A0A660SH52_UNCT6</name>